<comment type="similarity">
    <text evidence="1 4">Belongs to the 5-formyltetrahydrofolate cyclo-ligase family.</text>
</comment>
<gene>
    <name evidence="5" type="ORF">KDD93_03655</name>
</gene>
<dbReference type="NCBIfam" id="TIGR02727">
    <property type="entry name" value="MTHFS_bact"/>
    <property type="match status" value="1"/>
</dbReference>
<name>A0ABS5HHB2_9BACT</name>
<keyword evidence="3 4" id="KW-0067">ATP-binding</keyword>
<proteinExistence type="inferred from homology"/>
<accession>A0ABS5HHB2</accession>
<dbReference type="PANTHER" id="PTHR23407">
    <property type="entry name" value="ATPASE INHIBITOR/5-FORMYLTETRAHYDROFOLATE CYCLO-LIGASE"/>
    <property type="match status" value="1"/>
</dbReference>
<keyword evidence="5" id="KW-0436">Ligase</keyword>
<comment type="cofactor">
    <cofactor evidence="4">
        <name>Mg(2+)</name>
        <dbReference type="ChEBI" id="CHEBI:18420"/>
    </cofactor>
</comment>
<evidence type="ECO:0000313" key="5">
    <source>
        <dbReference type="EMBL" id="MBR8463669.1"/>
    </source>
</evidence>
<dbReference type="Pfam" id="PF01812">
    <property type="entry name" value="5-FTHF_cyc-lig"/>
    <property type="match status" value="1"/>
</dbReference>
<dbReference type="Gene3D" id="3.40.50.10420">
    <property type="entry name" value="NagB/RpiA/CoA transferase-like"/>
    <property type="match status" value="1"/>
</dbReference>
<dbReference type="PIRSF" id="PIRSF006806">
    <property type="entry name" value="FTHF_cligase"/>
    <property type="match status" value="1"/>
</dbReference>
<evidence type="ECO:0000256" key="2">
    <source>
        <dbReference type="ARBA" id="ARBA00022741"/>
    </source>
</evidence>
<keyword evidence="4" id="KW-0479">Metal-binding</keyword>
<evidence type="ECO:0000256" key="1">
    <source>
        <dbReference type="ARBA" id="ARBA00010638"/>
    </source>
</evidence>
<evidence type="ECO:0000256" key="3">
    <source>
        <dbReference type="ARBA" id="ARBA00022840"/>
    </source>
</evidence>
<evidence type="ECO:0000313" key="6">
    <source>
        <dbReference type="Proteomes" id="UP000682951"/>
    </source>
</evidence>
<dbReference type="InterPro" id="IPR037171">
    <property type="entry name" value="NagB/RpiA_transferase-like"/>
</dbReference>
<dbReference type="PANTHER" id="PTHR23407:SF1">
    <property type="entry name" value="5-FORMYLTETRAHYDROFOLATE CYCLO-LIGASE"/>
    <property type="match status" value="1"/>
</dbReference>
<keyword evidence="6" id="KW-1185">Reference proteome</keyword>
<sequence>MSVKLDKKEFRKVALKTIKRSTKNSAKCSSYSILNTLERLIKFSNSHKILLYIPLKYEVDVCKIRRKLSKKCQFFAPFMVGLSLKMVRLRMPFLVSKFNVKQPLGIKRSDVRLDMAVVPVLGVDGAMARVGHGKGFYDRFFSSLPYRPKMIVFVQAKDFYIEQIMTQEHDVCGEFYITPRQNYIKRGIYDRSFNRLRSRCGGRWSRVCVCKKDK</sequence>
<evidence type="ECO:0000256" key="4">
    <source>
        <dbReference type="RuleBase" id="RU361279"/>
    </source>
</evidence>
<organism evidence="5 6">
    <name type="scientific">Campylobacter anatolicus</name>
    <dbReference type="NCBI Taxonomy" id="2829105"/>
    <lineage>
        <taxon>Bacteria</taxon>
        <taxon>Pseudomonadati</taxon>
        <taxon>Campylobacterota</taxon>
        <taxon>Epsilonproteobacteria</taxon>
        <taxon>Campylobacterales</taxon>
        <taxon>Campylobacteraceae</taxon>
        <taxon>Campylobacter</taxon>
    </lineage>
</organism>
<comment type="catalytic activity">
    <reaction evidence="4">
        <text>(6S)-5-formyl-5,6,7,8-tetrahydrofolate + ATP = (6R)-5,10-methenyltetrahydrofolate + ADP + phosphate</text>
        <dbReference type="Rhea" id="RHEA:10488"/>
        <dbReference type="ChEBI" id="CHEBI:30616"/>
        <dbReference type="ChEBI" id="CHEBI:43474"/>
        <dbReference type="ChEBI" id="CHEBI:57455"/>
        <dbReference type="ChEBI" id="CHEBI:57457"/>
        <dbReference type="ChEBI" id="CHEBI:456216"/>
        <dbReference type="EC" id="6.3.3.2"/>
    </reaction>
</comment>
<dbReference type="InterPro" id="IPR002698">
    <property type="entry name" value="FTHF_cligase"/>
</dbReference>
<reference evidence="5 6" key="1">
    <citation type="submission" date="2021-04" db="EMBL/GenBank/DDBJ databases">
        <title>Molecular and phenotypic characterization and identification of bacterial isolates recovered from the Anatolian ground squirrels (Spermophilus xanthoprymnus) and which have the potential to form a new species in the Campylobacter genus.</title>
        <authorList>
            <person name="Aydin F."/>
            <person name="Abay S."/>
            <person name="Kayman T."/>
            <person name="Karakaya E."/>
            <person name="Mustak H.K."/>
            <person name="Mustak I.B."/>
            <person name="Bilgin N."/>
            <person name="Duzler A."/>
            <person name="Sahin O."/>
            <person name="Guran O."/>
            <person name="Saticioglu I.B."/>
        </authorList>
    </citation>
    <scope>NUCLEOTIDE SEQUENCE [LARGE SCALE GENOMIC DNA]</scope>
    <source>
        <strain evidence="6">faydin-G24</strain>
    </source>
</reference>
<dbReference type="Proteomes" id="UP000682951">
    <property type="component" value="Unassembled WGS sequence"/>
</dbReference>
<dbReference type="SUPFAM" id="SSF100950">
    <property type="entry name" value="NagB/RpiA/CoA transferase-like"/>
    <property type="match status" value="1"/>
</dbReference>
<dbReference type="RefSeq" id="WP_212141780.1">
    <property type="nucleotide sequence ID" value="NZ_JAGSSW010000003.1"/>
</dbReference>
<protein>
    <recommendedName>
        <fullName evidence="4">5-formyltetrahydrofolate cyclo-ligase</fullName>
        <ecNumber evidence="4">6.3.3.2</ecNumber>
    </recommendedName>
</protein>
<keyword evidence="4" id="KW-0460">Magnesium</keyword>
<keyword evidence="2 4" id="KW-0547">Nucleotide-binding</keyword>
<comment type="caution">
    <text evidence="5">The sequence shown here is derived from an EMBL/GenBank/DDBJ whole genome shotgun (WGS) entry which is preliminary data.</text>
</comment>
<dbReference type="EMBL" id="JAGSSW010000003">
    <property type="protein sequence ID" value="MBR8463669.1"/>
    <property type="molecule type" value="Genomic_DNA"/>
</dbReference>
<dbReference type="InterPro" id="IPR024185">
    <property type="entry name" value="FTHF_cligase-like_sf"/>
</dbReference>
<dbReference type="GO" id="GO:0030272">
    <property type="term" value="F:5-formyltetrahydrofolate cyclo-ligase activity"/>
    <property type="evidence" value="ECO:0007669"/>
    <property type="project" value="UniProtKB-EC"/>
</dbReference>
<dbReference type="EC" id="6.3.3.2" evidence="4"/>